<keyword evidence="4" id="KW-1185">Reference proteome</keyword>
<dbReference type="Proteomes" id="UP000824120">
    <property type="component" value="Chromosome 4"/>
</dbReference>
<evidence type="ECO:0000256" key="1">
    <source>
        <dbReference type="SAM" id="MobiDB-lite"/>
    </source>
</evidence>
<evidence type="ECO:0000256" key="2">
    <source>
        <dbReference type="SAM" id="Phobius"/>
    </source>
</evidence>
<gene>
    <name evidence="3" type="ORF">H5410_020443</name>
</gene>
<name>A0A9J5Z926_SOLCO</name>
<proteinExistence type="predicted"/>
<feature type="compositionally biased region" description="Gly residues" evidence="1">
    <location>
        <begin position="73"/>
        <end position="83"/>
    </location>
</feature>
<comment type="caution">
    <text evidence="3">The sequence shown here is derived from an EMBL/GenBank/DDBJ whole genome shotgun (WGS) entry which is preliminary data.</text>
</comment>
<dbReference type="EMBL" id="JACXVP010000004">
    <property type="protein sequence ID" value="KAG5609162.1"/>
    <property type="molecule type" value="Genomic_DNA"/>
</dbReference>
<feature type="region of interest" description="Disordered" evidence="1">
    <location>
        <begin position="55"/>
        <end position="99"/>
    </location>
</feature>
<sequence length="127" mass="14031">MCNYTVVFKHDMCNYSVISLWQSNKSVLFVLLLVYCPAYFMASLDMTLDDMIKSRRNSEKGGRGQGRARRGRGQGGSVRGGRTTGAPRKGALGVNARPSANRIAKASSKLSESFAFPRQFDMLKKSN</sequence>
<evidence type="ECO:0000313" key="3">
    <source>
        <dbReference type="EMBL" id="KAG5609162.1"/>
    </source>
</evidence>
<evidence type="ECO:0000313" key="4">
    <source>
        <dbReference type="Proteomes" id="UP000824120"/>
    </source>
</evidence>
<protein>
    <submittedName>
        <fullName evidence="3">Uncharacterized protein</fullName>
    </submittedName>
</protein>
<reference evidence="3 4" key="1">
    <citation type="submission" date="2020-09" db="EMBL/GenBank/DDBJ databases">
        <title>De no assembly of potato wild relative species, Solanum commersonii.</title>
        <authorList>
            <person name="Cho K."/>
        </authorList>
    </citation>
    <scope>NUCLEOTIDE SEQUENCE [LARGE SCALE GENOMIC DNA]</scope>
    <source>
        <strain evidence="3">LZ3.2</strain>
        <tissue evidence="3">Leaf</tissue>
    </source>
</reference>
<keyword evidence="2" id="KW-0472">Membrane</keyword>
<keyword evidence="2" id="KW-0812">Transmembrane</keyword>
<feature type="transmembrane region" description="Helical" evidence="2">
    <location>
        <begin position="27"/>
        <end position="48"/>
    </location>
</feature>
<accession>A0A9J5Z926</accession>
<dbReference type="OrthoDB" id="10564943at2759"/>
<keyword evidence="2" id="KW-1133">Transmembrane helix</keyword>
<organism evidence="3 4">
    <name type="scientific">Solanum commersonii</name>
    <name type="common">Commerson's wild potato</name>
    <name type="synonym">Commerson's nightshade</name>
    <dbReference type="NCBI Taxonomy" id="4109"/>
    <lineage>
        <taxon>Eukaryota</taxon>
        <taxon>Viridiplantae</taxon>
        <taxon>Streptophyta</taxon>
        <taxon>Embryophyta</taxon>
        <taxon>Tracheophyta</taxon>
        <taxon>Spermatophyta</taxon>
        <taxon>Magnoliopsida</taxon>
        <taxon>eudicotyledons</taxon>
        <taxon>Gunneridae</taxon>
        <taxon>Pentapetalae</taxon>
        <taxon>asterids</taxon>
        <taxon>lamiids</taxon>
        <taxon>Solanales</taxon>
        <taxon>Solanaceae</taxon>
        <taxon>Solanoideae</taxon>
        <taxon>Solaneae</taxon>
        <taxon>Solanum</taxon>
    </lineage>
</organism>
<dbReference type="AlphaFoldDB" id="A0A9J5Z926"/>